<dbReference type="CDD" id="cd06454">
    <property type="entry name" value="KBL_like"/>
    <property type="match status" value="1"/>
</dbReference>
<organism evidence="9 10">
    <name type="scientific">Burkholderia singularis</name>
    <dbReference type="NCBI Taxonomy" id="1503053"/>
    <lineage>
        <taxon>Bacteria</taxon>
        <taxon>Pseudomonadati</taxon>
        <taxon>Pseudomonadota</taxon>
        <taxon>Betaproteobacteria</taxon>
        <taxon>Burkholderiales</taxon>
        <taxon>Burkholderiaceae</taxon>
        <taxon>Burkholderia</taxon>
        <taxon>pseudomallei group</taxon>
    </lineage>
</organism>
<evidence type="ECO:0000256" key="7">
    <source>
        <dbReference type="HAMAP-Rule" id="MF_00985"/>
    </source>
</evidence>
<dbReference type="InterPro" id="IPR001917">
    <property type="entry name" value="Aminotrans_II_pyridoxalP_BS"/>
</dbReference>
<dbReference type="GO" id="GO:0016874">
    <property type="term" value="F:ligase activity"/>
    <property type="evidence" value="ECO:0007669"/>
    <property type="project" value="UniProtKB-KW"/>
</dbReference>
<dbReference type="Gene3D" id="3.90.1150.10">
    <property type="entry name" value="Aspartate Aminotransferase, domain 1"/>
    <property type="match status" value="1"/>
</dbReference>
<keyword evidence="5 7" id="KW-0663">Pyridoxal phosphate</keyword>
<dbReference type="AlphaFoldDB" id="A0A238H8P4"/>
<dbReference type="FunFam" id="3.40.640.10:FF:000006">
    <property type="entry name" value="5-aminolevulinate synthase, mitochondrial"/>
    <property type="match status" value="1"/>
</dbReference>
<feature type="binding site" evidence="7">
    <location>
        <position position="391"/>
    </location>
    <ligand>
        <name>substrate</name>
    </ligand>
</feature>
<evidence type="ECO:0000313" key="10">
    <source>
        <dbReference type="Proteomes" id="UP000198460"/>
    </source>
</evidence>
<sequence>MAAFDAAVDWDAGAVHFRSYAMRDAYLAHLRQTIDQIRADGFYKTEREIASPQAADIRLADGKQVLNFCANNYLGLADDSRLIAAAQAALERDGFGMASVRFICGTQTVHKQLEAALSAFLKTDDAILYSSCFDANGGLFETLLGEEDAIISDELNHASIIDGVRLSKAKRFRYKNNDLADLEAKLREADAAGARFKLIATDGVFSMDGIIANLKGICDLADRYGALVMVDDSHAVGFIGEHGRGTPEHCGVEGRIDIVTGTLGKALGGASGGYVAARREVVELLRQRSRPYLFSNTLAPSIASASLRVLELLASDEGAKRRERVRANGARFREKMGAAGFTLVPGEHPIIPVMLGDAQVATKMADALLAEGVYVIGFSYPVVPRGRARIRTQMSAAHTPEQIDRAVDAFVRVGKTFGVV</sequence>
<dbReference type="Proteomes" id="UP000198460">
    <property type="component" value="Unassembled WGS sequence"/>
</dbReference>
<comment type="pathway">
    <text evidence="2">Porphyrin-containing compound metabolism; protoporphyrin-IX biosynthesis; 5-aminolevulinate from glycine: step 1/1.</text>
</comment>
<feature type="binding site" description="in other chain" evidence="7">
    <location>
        <begin position="231"/>
        <end position="234"/>
    </location>
    <ligand>
        <name>pyridoxal 5'-phosphate</name>
        <dbReference type="ChEBI" id="CHEBI:597326"/>
        <note>ligand shared between dimeric partners</note>
    </ligand>
</feature>
<name>A0A238H8P4_9BURK</name>
<dbReference type="InterPro" id="IPR050087">
    <property type="entry name" value="AON_synthase_class-II"/>
</dbReference>
<dbReference type="InterPro" id="IPR015421">
    <property type="entry name" value="PyrdxlP-dep_Trfase_major"/>
</dbReference>
<comment type="pathway">
    <text evidence="7">Amino-acid degradation; L-threonine degradation via oxydo-reductase pathway; glycine from L-threonine: step 2/2.</text>
</comment>
<feature type="binding site" description="in other chain" evidence="7">
    <location>
        <begin position="262"/>
        <end position="265"/>
    </location>
    <ligand>
        <name>pyridoxal 5'-phosphate</name>
        <dbReference type="ChEBI" id="CHEBI:597326"/>
        <note>ligand shared between dimeric partners</note>
    </ligand>
</feature>
<evidence type="ECO:0000256" key="1">
    <source>
        <dbReference type="ARBA" id="ARBA00004746"/>
    </source>
</evidence>
<dbReference type="InterPro" id="IPR015424">
    <property type="entry name" value="PyrdxlP-dep_Trfase"/>
</dbReference>
<dbReference type="EMBL" id="FXAN01000076">
    <property type="protein sequence ID" value="SMG01570.1"/>
    <property type="molecule type" value="Genomic_DNA"/>
</dbReference>
<feature type="domain" description="Aminotransferase class I/classII large" evidence="8">
    <location>
        <begin position="64"/>
        <end position="410"/>
    </location>
</feature>
<evidence type="ECO:0000256" key="2">
    <source>
        <dbReference type="ARBA" id="ARBA00005029"/>
    </source>
</evidence>
<dbReference type="NCBIfam" id="TIGR01822">
    <property type="entry name" value="2am3keto_CoA"/>
    <property type="match status" value="1"/>
</dbReference>
<feature type="binding site" evidence="7">
    <location>
        <begin position="295"/>
        <end position="296"/>
    </location>
    <ligand>
        <name>pyridoxal 5'-phosphate</name>
        <dbReference type="ChEBI" id="CHEBI:597326"/>
        <note>ligand shared between dimeric partners</note>
    </ligand>
</feature>
<feature type="modified residue" description="N6-(pyridoxal phosphate)lysine" evidence="7">
    <location>
        <position position="265"/>
    </location>
</feature>
<feature type="binding site" description="in other chain" evidence="7">
    <location>
        <begin position="132"/>
        <end position="133"/>
    </location>
    <ligand>
        <name>pyridoxal 5'-phosphate</name>
        <dbReference type="ChEBI" id="CHEBI:597326"/>
        <note>ligand shared between dimeric partners</note>
    </ligand>
</feature>
<comment type="subunit">
    <text evidence="7">Homodimer.</text>
</comment>
<feature type="binding site" description="in other chain" evidence="7">
    <location>
        <position position="206"/>
    </location>
    <ligand>
        <name>pyridoxal 5'-phosphate</name>
        <dbReference type="ChEBI" id="CHEBI:597326"/>
        <note>ligand shared between dimeric partners</note>
    </ligand>
</feature>
<comment type="cofactor">
    <cofactor evidence="7">
        <name>pyridoxal 5'-phosphate</name>
        <dbReference type="ChEBI" id="CHEBI:597326"/>
    </cofactor>
    <text evidence="7">Binds 1 pyridoxal phosphate per subunit.</text>
</comment>
<gene>
    <name evidence="7" type="primary">kbl</name>
    <name evidence="9" type="ORF">BSIN_4451</name>
</gene>
<evidence type="ECO:0000256" key="5">
    <source>
        <dbReference type="ARBA" id="ARBA00022898"/>
    </source>
</evidence>
<comment type="pathway">
    <text evidence="1">Cofactor biosynthesis; biotin biosynthesis.</text>
</comment>
<keyword evidence="4 7" id="KW-0808">Transferase</keyword>
<dbReference type="Pfam" id="PF00155">
    <property type="entry name" value="Aminotran_1_2"/>
    <property type="match status" value="1"/>
</dbReference>
<protein>
    <recommendedName>
        <fullName evidence="7">2-amino-3-ketobutyrate coenzyme A ligase</fullName>
        <shortName evidence="7">AKB ligase</shortName>
        <ecNumber evidence="7">2.3.1.29</ecNumber>
    </recommendedName>
    <alternativeName>
        <fullName evidence="7">Glycine acetyltransferase</fullName>
    </alternativeName>
</protein>
<comment type="similarity">
    <text evidence="3">Belongs to the class-II pyridoxal-phosphate-dependent aminotransferase family. BioF subfamily.</text>
</comment>
<keyword evidence="9" id="KW-0436">Ligase</keyword>
<feature type="binding site" evidence="7">
    <location>
        <position position="157"/>
    </location>
    <ligand>
        <name>substrate</name>
    </ligand>
</feature>
<dbReference type="Gene3D" id="3.40.640.10">
    <property type="entry name" value="Type I PLP-dependent aspartate aminotransferase-like (Major domain)"/>
    <property type="match status" value="1"/>
</dbReference>
<dbReference type="PANTHER" id="PTHR13693">
    <property type="entry name" value="CLASS II AMINOTRANSFERASE/8-AMINO-7-OXONONANOATE SYNTHASE"/>
    <property type="match status" value="1"/>
</dbReference>
<dbReference type="HAMAP" id="MF_00985">
    <property type="entry name" value="2am3keto_CoA_ligase"/>
    <property type="match status" value="1"/>
</dbReference>
<evidence type="ECO:0000256" key="4">
    <source>
        <dbReference type="ARBA" id="ARBA00022679"/>
    </source>
</evidence>
<dbReference type="EC" id="2.3.1.29" evidence="7"/>
<dbReference type="InterPro" id="IPR004839">
    <property type="entry name" value="Aminotransferase_I/II_large"/>
</dbReference>
<dbReference type="FunFam" id="3.90.1150.10:FF:000004">
    <property type="entry name" value="2-amino-3-ketobutyrate coenzyme A ligase"/>
    <property type="match status" value="1"/>
</dbReference>
<dbReference type="GO" id="GO:0005829">
    <property type="term" value="C:cytosol"/>
    <property type="evidence" value="ECO:0007669"/>
    <property type="project" value="TreeGrafter"/>
</dbReference>
<dbReference type="PROSITE" id="PS00599">
    <property type="entry name" value="AA_TRANSFER_CLASS_2"/>
    <property type="match status" value="1"/>
</dbReference>
<dbReference type="GO" id="GO:0008890">
    <property type="term" value="F:glycine C-acetyltransferase activity"/>
    <property type="evidence" value="ECO:0007669"/>
    <property type="project" value="UniProtKB-UniRule"/>
</dbReference>
<dbReference type="NCBIfam" id="NF005394">
    <property type="entry name" value="PRK06939.1"/>
    <property type="match status" value="1"/>
</dbReference>
<dbReference type="InterPro" id="IPR015422">
    <property type="entry name" value="PyrdxlP-dep_Trfase_small"/>
</dbReference>
<evidence type="ECO:0000256" key="6">
    <source>
        <dbReference type="ARBA" id="ARBA00023315"/>
    </source>
</evidence>
<evidence type="ECO:0000256" key="3">
    <source>
        <dbReference type="ARBA" id="ARBA00010008"/>
    </source>
</evidence>
<comment type="catalytic activity">
    <reaction evidence="7">
        <text>glycine + acetyl-CoA = (2S)-2-amino-3-oxobutanoate + CoA</text>
        <dbReference type="Rhea" id="RHEA:20736"/>
        <dbReference type="ChEBI" id="CHEBI:57287"/>
        <dbReference type="ChEBI" id="CHEBI:57288"/>
        <dbReference type="ChEBI" id="CHEBI:57305"/>
        <dbReference type="ChEBI" id="CHEBI:78948"/>
        <dbReference type="EC" id="2.3.1.29"/>
    </reaction>
</comment>
<dbReference type="PANTHER" id="PTHR13693:SF102">
    <property type="entry name" value="2-AMINO-3-KETOBUTYRATE COENZYME A LIGASE, MITOCHONDRIAL"/>
    <property type="match status" value="1"/>
</dbReference>
<accession>A0A238H8P4</accession>
<evidence type="ECO:0000259" key="8">
    <source>
        <dbReference type="Pfam" id="PF00155"/>
    </source>
</evidence>
<keyword evidence="6 7" id="KW-0012">Acyltransferase</keyword>
<dbReference type="UniPathway" id="UPA00046">
    <property type="reaction ID" value="UER00506"/>
</dbReference>
<dbReference type="InterPro" id="IPR011282">
    <property type="entry name" value="2am3keto_CoA_ligase"/>
</dbReference>
<evidence type="ECO:0000313" key="9">
    <source>
        <dbReference type="EMBL" id="SMG01570.1"/>
    </source>
</evidence>
<dbReference type="GO" id="GO:0030170">
    <property type="term" value="F:pyridoxal phosphate binding"/>
    <property type="evidence" value="ECO:0007669"/>
    <property type="project" value="UniProtKB-UniRule"/>
</dbReference>
<comment type="function">
    <text evidence="7">Catalyzes the cleavage of 2-amino-3-ketobutyrate to glycine and acetyl-CoA.</text>
</comment>
<proteinExistence type="inferred from homology"/>
<dbReference type="SUPFAM" id="SSF53383">
    <property type="entry name" value="PLP-dependent transferases"/>
    <property type="match status" value="1"/>
</dbReference>
<dbReference type="GO" id="GO:0019518">
    <property type="term" value="P:L-threonine catabolic process to glycine"/>
    <property type="evidence" value="ECO:0007669"/>
    <property type="project" value="UniProtKB-UniRule"/>
</dbReference>
<reference evidence="9 10" key="1">
    <citation type="submission" date="2017-04" db="EMBL/GenBank/DDBJ databases">
        <authorList>
            <person name="Afonso C.L."/>
            <person name="Miller P.J."/>
            <person name="Scott M.A."/>
            <person name="Spackman E."/>
            <person name="Goraichik I."/>
            <person name="Dimitrov K.M."/>
            <person name="Suarez D.L."/>
            <person name="Swayne D.E."/>
        </authorList>
    </citation>
    <scope>NUCLEOTIDE SEQUENCE [LARGE SCALE GENOMIC DNA]</scope>
    <source>
        <strain evidence="9">LMG 28154</strain>
    </source>
</reference>